<dbReference type="EMBL" id="VSSQ01134420">
    <property type="protein sequence ID" value="MPN59886.1"/>
    <property type="molecule type" value="Genomic_DNA"/>
</dbReference>
<accession>A0A645J8Y1</accession>
<reference evidence="1" key="1">
    <citation type="submission" date="2019-08" db="EMBL/GenBank/DDBJ databases">
        <authorList>
            <person name="Kucharzyk K."/>
            <person name="Murdoch R.W."/>
            <person name="Higgins S."/>
            <person name="Loffler F."/>
        </authorList>
    </citation>
    <scope>NUCLEOTIDE SEQUENCE</scope>
</reference>
<gene>
    <name evidence="1" type="ORF">SDC9_207608</name>
</gene>
<dbReference type="AlphaFoldDB" id="A0A645J8Y1"/>
<proteinExistence type="predicted"/>
<organism evidence="1">
    <name type="scientific">bioreactor metagenome</name>
    <dbReference type="NCBI Taxonomy" id="1076179"/>
    <lineage>
        <taxon>unclassified sequences</taxon>
        <taxon>metagenomes</taxon>
        <taxon>ecological metagenomes</taxon>
    </lineage>
</organism>
<evidence type="ECO:0000313" key="1">
    <source>
        <dbReference type="EMBL" id="MPN59886.1"/>
    </source>
</evidence>
<protein>
    <submittedName>
        <fullName evidence="1">Uncharacterized protein</fullName>
    </submittedName>
</protein>
<name>A0A645J8Y1_9ZZZZ</name>
<comment type="caution">
    <text evidence="1">The sequence shown here is derived from an EMBL/GenBank/DDBJ whole genome shotgun (WGS) entry which is preliminary data.</text>
</comment>
<sequence length="42" mass="4985">MLSILTNKSFYFVGKFSDLIYILNNIQNQNITLKKYLIENND</sequence>